<dbReference type="AlphaFoldDB" id="A0A3B8WJ53"/>
<evidence type="ECO:0000313" key="1">
    <source>
        <dbReference type="EMBL" id="HAC30221.1"/>
    </source>
</evidence>
<sequence length="53" mass="5631">AAPDFTEFVVEVVEQHAPGLSEADISVNDSSKGRFSSVQLKIVATGEDQLKAL</sequence>
<accession>A0A3B8WJ53</accession>
<name>A0A3B8WJ53_MARNT</name>
<dbReference type="EMBL" id="DLYI01000286">
    <property type="protein sequence ID" value="HAC30221.1"/>
    <property type="molecule type" value="Genomic_DNA"/>
</dbReference>
<protein>
    <submittedName>
        <fullName evidence="1">Uncharacterized protein</fullName>
    </submittedName>
</protein>
<dbReference type="Pfam" id="PF04359">
    <property type="entry name" value="DUF493"/>
    <property type="match status" value="1"/>
</dbReference>
<dbReference type="InterPro" id="IPR027471">
    <property type="entry name" value="YbeD-like_sf"/>
</dbReference>
<dbReference type="SUPFAM" id="SSF117991">
    <property type="entry name" value="YbeD/HP0495-like"/>
    <property type="match status" value="1"/>
</dbReference>
<organism evidence="1 2">
    <name type="scientific">Marinobacter nauticus</name>
    <name type="common">Marinobacter hydrocarbonoclasticus</name>
    <name type="synonym">Marinobacter aquaeolei</name>
    <dbReference type="NCBI Taxonomy" id="2743"/>
    <lineage>
        <taxon>Bacteria</taxon>
        <taxon>Pseudomonadati</taxon>
        <taxon>Pseudomonadota</taxon>
        <taxon>Gammaproteobacteria</taxon>
        <taxon>Pseudomonadales</taxon>
        <taxon>Marinobacteraceae</taxon>
        <taxon>Marinobacter</taxon>
    </lineage>
</organism>
<comment type="caution">
    <text evidence="1">The sequence shown here is derived from an EMBL/GenBank/DDBJ whole genome shotgun (WGS) entry which is preliminary data.</text>
</comment>
<dbReference type="Proteomes" id="UP000261325">
    <property type="component" value="Unassembled WGS sequence"/>
</dbReference>
<reference evidence="1 2" key="1">
    <citation type="journal article" date="2018" name="Nat. Biotechnol.">
        <title>A standardized bacterial taxonomy based on genome phylogeny substantially revises the tree of life.</title>
        <authorList>
            <person name="Parks D.H."/>
            <person name="Chuvochina M."/>
            <person name="Waite D.W."/>
            <person name="Rinke C."/>
            <person name="Skarshewski A."/>
            <person name="Chaumeil P.A."/>
            <person name="Hugenholtz P."/>
        </authorList>
    </citation>
    <scope>NUCLEOTIDE SEQUENCE [LARGE SCALE GENOMIC DNA]</scope>
    <source>
        <strain evidence="1">UBA9049</strain>
    </source>
</reference>
<dbReference type="Gene3D" id="3.30.70.260">
    <property type="match status" value="1"/>
</dbReference>
<feature type="non-terminal residue" evidence="1">
    <location>
        <position position="53"/>
    </location>
</feature>
<feature type="non-terminal residue" evidence="1">
    <location>
        <position position="1"/>
    </location>
</feature>
<proteinExistence type="predicted"/>
<gene>
    <name evidence="1" type="ORF">DCF82_20800</name>
</gene>
<dbReference type="InterPro" id="IPR007454">
    <property type="entry name" value="UPF0250_YbeD-like"/>
</dbReference>
<evidence type="ECO:0000313" key="2">
    <source>
        <dbReference type="Proteomes" id="UP000261325"/>
    </source>
</evidence>